<feature type="compositionally biased region" description="Low complexity" evidence="1">
    <location>
        <begin position="138"/>
        <end position="149"/>
    </location>
</feature>
<accession>R7VGD5</accession>
<reference evidence="2 4" key="2">
    <citation type="journal article" date="2013" name="Nature">
        <title>Insights into bilaterian evolution from three spiralian genomes.</title>
        <authorList>
            <person name="Simakov O."/>
            <person name="Marletaz F."/>
            <person name="Cho S.J."/>
            <person name="Edsinger-Gonzales E."/>
            <person name="Havlak P."/>
            <person name="Hellsten U."/>
            <person name="Kuo D.H."/>
            <person name="Larsson T."/>
            <person name="Lv J."/>
            <person name="Arendt D."/>
            <person name="Savage R."/>
            <person name="Osoegawa K."/>
            <person name="de Jong P."/>
            <person name="Grimwood J."/>
            <person name="Chapman J.A."/>
            <person name="Shapiro H."/>
            <person name="Aerts A."/>
            <person name="Otillar R.P."/>
            <person name="Terry A.Y."/>
            <person name="Boore J.L."/>
            <person name="Grigoriev I.V."/>
            <person name="Lindberg D.R."/>
            <person name="Seaver E.C."/>
            <person name="Weisblat D.A."/>
            <person name="Putnam N.H."/>
            <person name="Rokhsar D.S."/>
        </authorList>
    </citation>
    <scope>NUCLEOTIDE SEQUENCE</scope>
    <source>
        <strain evidence="2 4">I ESC-2004</strain>
    </source>
</reference>
<feature type="compositionally biased region" description="Basic and acidic residues" evidence="1">
    <location>
        <begin position="89"/>
        <end position="118"/>
    </location>
</feature>
<feature type="compositionally biased region" description="Polar residues" evidence="1">
    <location>
        <begin position="119"/>
        <end position="128"/>
    </location>
</feature>
<feature type="region of interest" description="Disordered" evidence="1">
    <location>
        <begin position="61"/>
        <end position="149"/>
    </location>
</feature>
<evidence type="ECO:0000313" key="3">
    <source>
        <dbReference type="EnsemblMetazoa" id="CapteP185210"/>
    </source>
</evidence>
<protein>
    <submittedName>
        <fullName evidence="2 3">Uncharacterized protein</fullName>
    </submittedName>
</protein>
<evidence type="ECO:0000313" key="2">
    <source>
        <dbReference type="EMBL" id="ELU17632.1"/>
    </source>
</evidence>
<dbReference type="Proteomes" id="UP000014760">
    <property type="component" value="Unassembled WGS sequence"/>
</dbReference>
<gene>
    <name evidence="2" type="ORF">CAPTEDRAFT_185210</name>
</gene>
<reference evidence="3" key="3">
    <citation type="submission" date="2015-06" db="UniProtKB">
        <authorList>
            <consortium name="EnsemblMetazoa"/>
        </authorList>
    </citation>
    <scope>IDENTIFICATION</scope>
</reference>
<dbReference type="AlphaFoldDB" id="R7VGD5"/>
<dbReference type="HOGENOM" id="CLU_657635_0_0_1"/>
<dbReference type="EnsemblMetazoa" id="CapteT185210">
    <property type="protein sequence ID" value="CapteP185210"/>
    <property type="gene ID" value="CapteG185210"/>
</dbReference>
<sequence>MLSRHSAALPGKATFKSMPDLSGFKAKTKPPNLSQAPDRSLLLRFRHIYAGKGGWFYMRRQRETKGDKGRKRVSSKSRIMSCGGQRTVKNSEKLPAEDDPESVRIKDIDPESVERGEPQRSSSSANEEAQSDDEGGHDSSLSSCFSSRGGVDELDEVDEVDILDDVDEVAEVFLETVDITGCDEMIPGSEFISPRRVKNKSRVNIFSRMSQEAQWAISDTLKDMCPPNNSPANERVNDDHVVTRNNKTDCLNEVASISPCNEDFLSRARQYRRHNLLNPVLQTRVGDAHQRGRHVLNNLITQETPITAPAVTPYPPLLTNQSKGPLQSNRTRLPDISKSREDLTCTESSVNEPSKFKYVDSQGNSTLFNRPVFRENTFEITPPGYDSRFHRSLYHAIDDDIPEEVKDDARKKCTIIMT</sequence>
<dbReference type="EMBL" id="AMQN01016798">
    <property type="status" value="NOT_ANNOTATED_CDS"/>
    <property type="molecule type" value="Genomic_DNA"/>
</dbReference>
<keyword evidence="4" id="KW-1185">Reference proteome</keyword>
<feature type="region of interest" description="Disordered" evidence="1">
    <location>
        <begin position="1"/>
        <end position="37"/>
    </location>
</feature>
<reference evidence="4" key="1">
    <citation type="submission" date="2012-12" db="EMBL/GenBank/DDBJ databases">
        <authorList>
            <person name="Hellsten U."/>
            <person name="Grimwood J."/>
            <person name="Chapman J.A."/>
            <person name="Shapiro H."/>
            <person name="Aerts A."/>
            <person name="Otillar R.P."/>
            <person name="Terry A.Y."/>
            <person name="Boore J.L."/>
            <person name="Simakov O."/>
            <person name="Marletaz F."/>
            <person name="Cho S.-J."/>
            <person name="Edsinger-Gonzales E."/>
            <person name="Havlak P."/>
            <person name="Kuo D.-H."/>
            <person name="Larsson T."/>
            <person name="Lv J."/>
            <person name="Arendt D."/>
            <person name="Savage R."/>
            <person name="Osoegawa K."/>
            <person name="de Jong P."/>
            <person name="Lindberg D.R."/>
            <person name="Seaver E.C."/>
            <person name="Weisblat D.A."/>
            <person name="Putnam N.H."/>
            <person name="Grigoriev I.V."/>
            <person name="Rokhsar D.S."/>
        </authorList>
    </citation>
    <scope>NUCLEOTIDE SEQUENCE</scope>
    <source>
        <strain evidence="4">I ESC-2004</strain>
    </source>
</reference>
<name>R7VGD5_CAPTE</name>
<organism evidence="2">
    <name type="scientific">Capitella teleta</name>
    <name type="common">Polychaete worm</name>
    <dbReference type="NCBI Taxonomy" id="283909"/>
    <lineage>
        <taxon>Eukaryota</taxon>
        <taxon>Metazoa</taxon>
        <taxon>Spiralia</taxon>
        <taxon>Lophotrochozoa</taxon>
        <taxon>Annelida</taxon>
        <taxon>Polychaeta</taxon>
        <taxon>Sedentaria</taxon>
        <taxon>Scolecida</taxon>
        <taxon>Capitellidae</taxon>
        <taxon>Capitella</taxon>
    </lineage>
</organism>
<evidence type="ECO:0000256" key="1">
    <source>
        <dbReference type="SAM" id="MobiDB-lite"/>
    </source>
</evidence>
<proteinExistence type="predicted"/>
<dbReference type="EMBL" id="KB292419">
    <property type="protein sequence ID" value="ELU17632.1"/>
    <property type="molecule type" value="Genomic_DNA"/>
</dbReference>
<evidence type="ECO:0000313" key="4">
    <source>
        <dbReference type="Proteomes" id="UP000014760"/>
    </source>
</evidence>